<organism evidence="1 2">
    <name type="scientific">Psylliodes chrysocephalus</name>
    <dbReference type="NCBI Taxonomy" id="3402493"/>
    <lineage>
        <taxon>Eukaryota</taxon>
        <taxon>Metazoa</taxon>
        <taxon>Ecdysozoa</taxon>
        <taxon>Arthropoda</taxon>
        <taxon>Hexapoda</taxon>
        <taxon>Insecta</taxon>
        <taxon>Pterygota</taxon>
        <taxon>Neoptera</taxon>
        <taxon>Endopterygota</taxon>
        <taxon>Coleoptera</taxon>
        <taxon>Polyphaga</taxon>
        <taxon>Cucujiformia</taxon>
        <taxon>Chrysomeloidea</taxon>
        <taxon>Chrysomelidae</taxon>
        <taxon>Galerucinae</taxon>
        <taxon>Alticini</taxon>
        <taxon>Psylliodes</taxon>
    </lineage>
</organism>
<proteinExistence type="predicted"/>
<dbReference type="Proteomes" id="UP001153636">
    <property type="component" value="Chromosome 3"/>
</dbReference>
<accession>A0A9P0GFN0</accession>
<keyword evidence="2" id="KW-1185">Reference proteome</keyword>
<protein>
    <submittedName>
        <fullName evidence="1">Uncharacterized protein</fullName>
    </submittedName>
</protein>
<dbReference type="AlphaFoldDB" id="A0A9P0GFN0"/>
<dbReference type="OrthoDB" id="6779801at2759"/>
<evidence type="ECO:0000313" key="2">
    <source>
        <dbReference type="Proteomes" id="UP001153636"/>
    </source>
</evidence>
<name>A0A9P0GFN0_9CUCU</name>
<dbReference type="EMBL" id="OV651815">
    <property type="protein sequence ID" value="CAH1108065.1"/>
    <property type="molecule type" value="Genomic_DNA"/>
</dbReference>
<evidence type="ECO:0000313" key="1">
    <source>
        <dbReference type="EMBL" id="CAH1108065.1"/>
    </source>
</evidence>
<sequence>MYQQVRFVLLFQEKLSLKKFQFMVSQSELYHISHSSKQCHNCLLYGHRINQCRGKAKCIKCGKSHESDVTCSRYCIYCKSTEHSSNEFNCPEYNRQKEIKQLMSFWNISYFEANQQIPKNRENPIPNINDLPALPNRGAHQNGIPVSKRRSEALSNTRLPTYSQKIRTPKRRRSHDEYDKKKHQECLISPSIGKIIQSPKSTLIVALSA</sequence>
<gene>
    <name evidence="1" type="ORF">PSYICH_LOCUS8483</name>
</gene>
<reference evidence="1" key="1">
    <citation type="submission" date="2022-01" db="EMBL/GenBank/DDBJ databases">
        <authorList>
            <person name="King R."/>
        </authorList>
    </citation>
    <scope>NUCLEOTIDE SEQUENCE</scope>
</reference>